<name>A0ABQ6VZA1_9EURO</name>
<feature type="region of interest" description="Disordered" evidence="1">
    <location>
        <begin position="343"/>
        <end position="381"/>
    </location>
</feature>
<gene>
    <name evidence="2" type="ORF">BDV36DRAFT_302944</name>
</gene>
<evidence type="ECO:0000313" key="2">
    <source>
        <dbReference type="EMBL" id="KAE8410228.1"/>
    </source>
</evidence>
<feature type="compositionally biased region" description="Low complexity" evidence="1">
    <location>
        <begin position="364"/>
        <end position="381"/>
    </location>
</feature>
<organism evidence="2 3">
    <name type="scientific">Aspergillus pseudocaelatus</name>
    <dbReference type="NCBI Taxonomy" id="1825620"/>
    <lineage>
        <taxon>Eukaryota</taxon>
        <taxon>Fungi</taxon>
        <taxon>Dikarya</taxon>
        <taxon>Ascomycota</taxon>
        <taxon>Pezizomycotina</taxon>
        <taxon>Eurotiomycetes</taxon>
        <taxon>Eurotiomycetidae</taxon>
        <taxon>Eurotiales</taxon>
        <taxon>Aspergillaceae</taxon>
        <taxon>Aspergillus</taxon>
        <taxon>Aspergillus subgen. Circumdati</taxon>
    </lineage>
</organism>
<keyword evidence="3" id="KW-1185">Reference proteome</keyword>
<accession>A0ABQ6VZA1</accession>
<sequence>MAHIIFQKLDGLPVIICKVCQYGVWPNEIVCYLKGSTYRKSYTEAVQIQETIQQWENIAIGPEEIIFPYQIDQAWPELPIYPDGLLCRRDYPRCRYIGRTIEKRVTREQRIQGEAELRQSYILVNCQQIFPTRKGSHYIHVRGGETELYIPVPTAQVDEAITAVQQAVEAAQQTHIQSSSGEDIHDANLWLRVTRWTQYLQDFTTPEDFSRLRELVETPLADSNDPVEQGVRQIWEAIEGVVRKSQQTVQHTGQAIRVEAPWQQIVAFIARTQTARGGEQERKYPAYRMTPRQPVLGRGEFGWRDPESYPPILSRVIKIIETWQQPQRCAEWTLQSTIPDIDSAYGSDSGDSDKEPESVGLGSGSISSPISPIRSQDPPSRIQWSQNLSRKIFQEQITYIVSYLMIRRTYTPMETLQDWRIYGLKIYYNITAPGHVMWIQPDRLLYNGYTADFEPGAAVRPDPSNPVAHAVRRSHTGHRRMELFAGLPDPIAGRRTHMTAGAGAGRAGYAEAVYPPPPAYAVPAQVGDTVSTASSPIQGEASRAGLTQRGRPDAHASGLGWGGFGGQAGLGSTCVRSELSTCIRNGTPEPIGLKFGQLTD</sequence>
<dbReference type="Pfam" id="PF12013">
    <property type="entry name" value="OrsD"/>
    <property type="match status" value="1"/>
</dbReference>
<reference evidence="2 3" key="1">
    <citation type="submission" date="2019-04" db="EMBL/GenBank/DDBJ databases">
        <authorList>
            <consortium name="DOE Joint Genome Institute"/>
            <person name="Mondo S."/>
            <person name="Kjaerbolling I."/>
            <person name="Vesth T."/>
            <person name="Frisvad J.C."/>
            <person name="Nybo J.L."/>
            <person name="Theobald S."/>
            <person name="Kildgaard S."/>
            <person name="Isbrandt T."/>
            <person name="Kuo A."/>
            <person name="Sato A."/>
            <person name="Lyhne E.K."/>
            <person name="Kogle M.E."/>
            <person name="Wiebenga A."/>
            <person name="Kun R.S."/>
            <person name="Lubbers R.J."/>
            <person name="Makela M.R."/>
            <person name="Barry K."/>
            <person name="Chovatia M."/>
            <person name="Clum A."/>
            <person name="Daum C."/>
            <person name="Haridas S."/>
            <person name="He G."/>
            <person name="LaButti K."/>
            <person name="Lipzen A."/>
            <person name="Riley R."/>
            <person name="Salamov A."/>
            <person name="Simmons B.A."/>
            <person name="Magnuson J.K."/>
            <person name="Henrissat B."/>
            <person name="Mortensen U.H."/>
            <person name="Larsen T.O."/>
            <person name="Devries R.P."/>
            <person name="Grigoriev I.V."/>
            <person name="Machida M."/>
            <person name="Baker S.E."/>
            <person name="Andersen M.R."/>
            <person name="Cantor M.N."/>
            <person name="Hua S.X."/>
        </authorList>
    </citation>
    <scope>NUCLEOTIDE SEQUENCE [LARGE SCALE GENOMIC DNA]</scope>
    <source>
        <strain evidence="2 3">CBS 117616</strain>
    </source>
</reference>
<feature type="region of interest" description="Disordered" evidence="1">
    <location>
        <begin position="531"/>
        <end position="558"/>
    </location>
</feature>
<proteinExistence type="predicted"/>
<dbReference type="InterPro" id="IPR022698">
    <property type="entry name" value="OrsD"/>
</dbReference>
<dbReference type="Proteomes" id="UP000325395">
    <property type="component" value="Unassembled WGS sequence"/>
</dbReference>
<dbReference type="EMBL" id="ML735988">
    <property type="protein sequence ID" value="KAE8410228.1"/>
    <property type="molecule type" value="Genomic_DNA"/>
</dbReference>
<evidence type="ECO:0000313" key="3">
    <source>
        <dbReference type="Proteomes" id="UP000325395"/>
    </source>
</evidence>
<evidence type="ECO:0000256" key="1">
    <source>
        <dbReference type="SAM" id="MobiDB-lite"/>
    </source>
</evidence>
<protein>
    <submittedName>
        <fullName evidence="2">Uncharacterized protein</fullName>
    </submittedName>
</protein>